<dbReference type="WBParaSite" id="TCONS_00012609.p1">
    <property type="protein sequence ID" value="TCONS_00012609.p1"/>
    <property type="gene ID" value="XLOC_008272"/>
</dbReference>
<organism evidence="2">
    <name type="scientific">Strongyloides stercoralis</name>
    <name type="common">Threadworm</name>
    <dbReference type="NCBI Taxonomy" id="6248"/>
    <lineage>
        <taxon>Eukaryota</taxon>
        <taxon>Metazoa</taxon>
        <taxon>Ecdysozoa</taxon>
        <taxon>Nematoda</taxon>
        <taxon>Chromadorea</taxon>
        <taxon>Rhabditida</taxon>
        <taxon>Tylenchina</taxon>
        <taxon>Panagrolaimomorpha</taxon>
        <taxon>Strongyloidoidea</taxon>
        <taxon>Strongyloididae</taxon>
        <taxon>Strongyloides</taxon>
    </lineage>
</organism>
<dbReference type="AlphaFoldDB" id="A0A0K0E604"/>
<sequence length="219" mass="26082">MSSSTASFNCYDDKNNNIPSNILNDKDINKFSEIKITKEFDKTSHQLDEQNNKKKSKVTKKNMDEILQMSTKDFLEWHFNEIVEILDIIQKYKNSIYIYEIPKPPYKNSEKYIINDKLTNEELEKALQDVFTRSIIFFSYQFSSKIADPLLRTSMFLFFSAKKKYLSEITNEMDRRELRMIYGESKECLRDFLNYPRLCYENILRYGIFKQIGGIPNVL</sequence>
<evidence type="ECO:0000313" key="2">
    <source>
        <dbReference type="WBParaSite" id="SSTP_0000493600.1"/>
    </source>
</evidence>
<name>A0A0K0E604_STRER</name>
<proteinExistence type="predicted"/>
<dbReference type="WBParaSite" id="SSTP_0000493600.1">
    <property type="protein sequence ID" value="SSTP_0000493600.1"/>
    <property type="gene ID" value="SSTP_0000493600"/>
</dbReference>
<accession>A0A0K0E604</accession>
<reference evidence="2" key="1">
    <citation type="submission" date="2015-08" db="UniProtKB">
        <authorList>
            <consortium name="WormBaseParasite"/>
        </authorList>
    </citation>
    <scope>IDENTIFICATION</scope>
</reference>
<protein>
    <submittedName>
        <fullName evidence="3">NR LBD domain-containing protein</fullName>
    </submittedName>
</protein>
<keyword evidence="1" id="KW-1185">Reference proteome</keyword>
<dbReference type="Proteomes" id="UP000035681">
    <property type="component" value="Unplaced"/>
</dbReference>
<evidence type="ECO:0000313" key="1">
    <source>
        <dbReference type="Proteomes" id="UP000035681"/>
    </source>
</evidence>
<evidence type="ECO:0000313" key="3">
    <source>
        <dbReference type="WBParaSite" id="TCONS_00012609.p1"/>
    </source>
</evidence>